<comment type="caution">
    <text evidence="1">The sequence shown here is derived from an EMBL/GenBank/DDBJ whole genome shotgun (WGS) entry which is preliminary data.</text>
</comment>
<dbReference type="InterPro" id="IPR037883">
    <property type="entry name" value="Knr4/Smi1-like_sf"/>
</dbReference>
<dbReference type="PANTHER" id="PTHR32011">
    <property type="entry name" value="OS08G0472400 PROTEIN"/>
    <property type="match status" value="1"/>
</dbReference>
<evidence type="ECO:0000313" key="1">
    <source>
        <dbReference type="EMBL" id="MDQ0201952.1"/>
    </source>
</evidence>
<sequence length="192" mass="22645">MDSVQIVNKLTEKGVKFTTGLTHKEIDEIEVLYNIQFPPDLKEFLTFALPISDGFVNWIDKSKENIESITDRLNWPLEGIVFDIEHNEFWMKDWGKKPSSLKDAVNIATMYYNKAPKLIPLYSHRYIPSTPFEKGNPIMSVHQSDIIYYGENLFSYFLVEFNFKDYDHIDFENIKRISFWGDIINLWDDGEE</sequence>
<name>A0ABT9Y2A0_9BACI</name>
<dbReference type="SUPFAM" id="SSF160631">
    <property type="entry name" value="SMI1/KNR4-like"/>
    <property type="match status" value="1"/>
</dbReference>
<reference evidence="1 2" key="1">
    <citation type="submission" date="2023-07" db="EMBL/GenBank/DDBJ databases">
        <title>Genomic Encyclopedia of Type Strains, Phase IV (KMG-IV): sequencing the most valuable type-strain genomes for metagenomic binning, comparative biology and taxonomic classification.</title>
        <authorList>
            <person name="Goeker M."/>
        </authorList>
    </citation>
    <scope>NUCLEOTIDE SEQUENCE [LARGE SCALE GENOMIC DNA]</scope>
    <source>
        <strain evidence="1 2">DSM 27594</strain>
    </source>
</reference>
<evidence type="ECO:0000313" key="2">
    <source>
        <dbReference type="Proteomes" id="UP001224122"/>
    </source>
</evidence>
<dbReference type="PANTHER" id="PTHR32011:SF2">
    <property type="entry name" value="OS08G0472400 PROTEIN"/>
    <property type="match status" value="1"/>
</dbReference>
<dbReference type="RefSeq" id="WP_307413719.1">
    <property type="nucleotide sequence ID" value="NZ_JAUSTW010000014.1"/>
</dbReference>
<evidence type="ECO:0008006" key="3">
    <source>
        <dbReference type="Google" id="ProtNLM"/>
    </source>
</evidence>
<accession>A0ABT9Y2A0</accession>
<dbReference type="Proteomes" id="UP001224122">
    <property type="component" value="Unassembled WGS sequence"/>
</dbReference>
<protein>
    <recommendedName>
        <fullName evidence="3">SMI1/KNR4 family protein</fullName>
    </recommendedName>
</protein>
<keyword evidence="2" id="KW-1185">Reference proteome</keyword>
<dbReference type="EMBL" id="JAUSTW010000014">
    <property type="protein sequence ID" value="MDQ0201952.1"/>
    <property type="molecule type" value="Genomic_DNA"/>
</dbReference>
<organism evidence="1 2">
    <name type="scientific">Neobacillus ginsengisoli</name>
    <dbReference type="NCBI Taxonomy" id="904295"/>
    <lineage>
        <taxon>Bacteria</taxon>
        <taxon>Bacillati</taxon>
        <taxon>Bacillota</taxon>
        <taxon>Bacilli</taxon>
        <taxon>Bacillales</taxon>
        <taxon>Bacillaceae</taxon>
        <taxon>Neobacillus</taxon>
    </lineage>
</organism>
<gene>
    <name evidence="1" type="ORF">J2S10_005163</name>
</gene>
<proteinExistence type="predicted"/>